<dbReference type="PANTHER" id="PTHR10579">
    <property type="entry name" value="CALCIUM-ACTIVATED CHLORIDE CHANNEL REGULATOR"/>
    <property type="match status" value="1"/>
</dbReference>
<feature type="compositionally biased region" description="Basic residues" evidence="1">
    <location>
        <begin position="555"/>
        <end position="570"/>
    </location>
</feature>
<proteinExistence type="predicted"/>
<dbReference type="Proteomes" id="UP000689195">
    <property type="component" value="Unassembled WGS sequence"/>
</dbReference>
<accession>A0A8S1USR6</accession>
<dbReference type="SMART" id="SM00327">
    <property type="entry name" value="VWA"/>
    <property type="match status" value="1"/>
</dbReference>
<keyword evidence="4" id="KW-1185">Reference proteome</keyword>
<gene>
    <name evidence="3" type="ORF">PPENT_87.1.T0420248</name>
</gene>
<evidence type="ECO:0000256" key="1">
    <source>
        <dbReference type="SAM" id="MobiDB-lite"/>
    </source>
</evidence>
<feature type="region of interest" description="Disordered" evidence="1">
    <location>
        <begin position="1"/>
        <end position="21"/>
    </location>
</feature>
<reference evidence="3" key="1">
    <citation type="submission" date="2021-01" db="EMBL/GenBank/DDBJ databases">
        <authorList>
            <consortium name="Genoscope - CEA"/>
            <person name="William W."/>
        </authorList>
    </citation>
    <scope>NUCLEOTIDE SEQUENCE</scope>
</reference>
<protein>
    <recommendedName>
        <fullName evidence="2">VWFA domain-containing protein</fullName>
    </recommendedName>
</protein>
<organism evidence="3 4">
    <name type="scientific">Paramecium pentaurelia</name>
    <dbReference type="NCBI Taxonomy" id="43138"/>
    <lineage>
        <taxon>Eukaryota</taxon>
        <taxon>Sar</taxon>
        <taxon>Alveolata</taxon>
        <taxon>Ciliophora</taxon>
        <taxon>Intramacronucleata</taxon>
        <taxon>Oligohymenophorea</taxon>
        <taxon>Peniculida</taxon>
        <taxon>Parameciidae</taxon>
        <taxon>Paramecium</taxon>
    </lineage>
</organism>
<dbReference type="Pfam" id="PF00092">
    <property type="entry name" value="VWA"/>
    <property type="match status" value="1"/>
</dbReference>
<evidence type="ECO:0000313" key="4">
    <source>
        <dbReference type="Proteomes" id="UP000689195"/>
    </source>
</evidence>
<dbReference type="AlphaFoldDB" id="A0A8S1USR6"/>
<feature type="region of interest" description="Disordered" evidence="1">
    <location>
        <begin position="531"/>
        <end position="621"/>
    </location>
</feature>
<dbReference type="InterPro" id="IPR051266">
    <property type="entry name" value="CLCR"/>
</dbReference>
<evidence type="ECO:0000259" key="2">
    <source>
        <dbReference type="PROSITE" id="PS50234"/>
    </source>
</evidence>
<name>A0A8S1USR6_9CILI</name>
<evidence type="ECO:0000313" key="3">
    <source>
        <dbReference type="EMBL" id="CAD8165506.1"/>
    </source>
</evidence>
<dbReference type="PANTHER" id="PTHR10579:SF43">
    <property type="entry name" value="ZINC FINGER (C3HC4-TYPE RING FINGER) FAMILY PROTEIN"/>
    <property type="match status" value="1"/>
</dbReference>
<feature type="compositionally biased region" description="Basic residues" evidence="1">
    <location>
        <begin position="1"/>
        <end position="10"/>
    </location>
</feature>
<feature type="compositionally biased region" description="Low complexity" evidence="1">
    <location>
        <begin position="531"/>
        <end position="550"/>
    </location>
</feature>
<dbReference type="EMBL" id="CAJJDO010000042">
    <property type="protein sequence ID" value="CAD8165506.1"/>
    <property type="molecule type" value="Genomic_DNA"/>
</dbReference>
<dbReference type="OrthoDB" id="687730at2759"/>
<feature type="compositionally biased region" description="Basic residues" evidence="1">
    <location>
        <begin position="612"/>
        <end position="621"/>
    </location>
</feature>
<comment type="caution">
    <text evidence="3">The sequence shown here is derived from an EMBL/GenBank/DDBJ whole genome shotgun (WGS) entry which is preliminary data.</text>
</comment>
<feature type="compositionally biased region" description="Basic residues" evidence="1">
    <location>
        <begin position="578"/>
        <end position="592"/>
    </location>
</feature>
<sequence length="621" mass="72233">MKKQKQRKGRSISNSDSSQERVLDQQFFQRQIHNIPKNEDQNYLLREDQAIEIEDQVFEQQKDIKEQENFDIDAKKEEYKNTIQLNIFPRQNQIQLKDYCQILPVVVQLQSIKASIQQTRANLDLICVIDVSGSMEGEKLKLVQNSIQYIQKILQPNDRIALVTFASQAFINLSWTRNIPKNKDKIKKAINNMKIRDSTKIALGFELGLRMIRDRKYKNQVTSMFLLSDGVDDDKGADLRCKSALIEYKIQDIFTINTFGYGADHDPKVMNNISNLKGGQFIFIDNFQQVSERFILAISGMSSIKAQNAVLNLKQLNEHFKINKIFGDDILWQKVNETEFQLNLNYIIQQDQKEFALEIEIPQKNTQVTDIADILLVTLQGLLIEINSEFSKEVKLTLQFSNQQVVVEPNQLVEVNYLRGKAGDIIGQAKEYANQRKYDQAQQLLNKMIDEIEGSSFQNEKQLLLVIKDLTKIKAICQPRQYEKGGEALMLHKQKKHIKRQRSISNSEEWCSSEELQMKNLRNGKLDLSMSLKSSDSASSRRSYSLSSDSDYSRRKPNKNRQRRRYRSRSRSSDSGSQRRRKPHNLKKRKLKNQNESSSEPFSKHQGFWKSNSRKKSRSRS</sequence>
<feature type="domain" description="VWFA" evidence="2">
    <location>
        <begin position="124"/>
        <end position="298"/>
    </location>
</feature>
<dbReference type="PROSITE" id="PS50234">
    <property type="entry name" value="VWFA"/>
    <property type="match status" value="1"/>
</dbReference>
<dbReference type="InterPro" id="IPR002035">
    <property type="entry name" value="VWF_A"/>
</dbReference>